<sequence length="159" mass="18009">SPDLPFLTIVLIIVSWTTCGALAILLSYLYYVFKVVHLQASLTTFKNSQPVNPKHSRRSEKKSNHHKDSSIHHLRLSANDAEDSLRMHSTVINLLTWIVLLSMPSLIYWLKNLSKLLKTTSQFPLPLAVGVIAFGSAHLYRLPCFVFIPLLLHALCNFM</sequence>
<feature type="transmembrane region" description="Helical" evidence="2">
    <location>
        <begin position="130"/>
        <end position="152"/>
    </location>
</feature>
<evidence type="ECO:0000313" key="5">
    <source>
        <dbReference type="Proteomes" id="UP000236370"/>
    </source>
</evidence>
<organism evidence="4 5">
    <name type="scientific">Pan troglodytes</name>
    <name type="common">Chimpanzee</name>
    <dbReference type="NCBI Taxonomy" id="9598"/>
    <lineage>
        <taxon>Eukaryota</taxon>
        <taxon>Metazoa</taxon>
        <taxon>Chordata</taxon>
        <taxon>Craniata</taxon>
        <taxon>Vertebrata</taxon>
        <taxon>Euteleostomi</taxon>
        <taxon>Mammalia</taxon>
        <taxon>Eutheria</taxon>
        <taxon>Euarchontoglires</taxon>
        <taxon>Primates</taxon>
        <taxon>Haplorrhini</taxon>
        <taxon>Catarrhini</taxon>
        <taxon>Hominidae</taxon>
        <taxon>Pan</taxon>
    </lineage>
</organism>
<dbReference type="PANTHER" id="PTHR15495:SF7">
    <property type="entry name" value="GPI INOSITOL-DEACYLASE"/>
    <property type="match status" value="1"/>
</dbReference>
<accession>A0A2J8N4N1</accession>
<feature type="compositionally biased region" description="Basic residues" evidence="1">
    <location>
        <begin position="54"/>
        <end position="65"/>
    </location>
</feature>
<feature type="domain" description="GPI inositol-deacylase transmembrane" evidence="3">
    <location>
        <begin position="3"/>
        <end position="114"/>
    </location>
</feature>
<dbReference type="Proteomes" id="UP000236370">
    <property type="component" value="Unassembled WGS sequence"/>
</dbReference>
<feature type="transmembrane region" description="Helical" evidence="2">
    <location>
        <begin position="6"/>
        <end position="31"/>
    </location>
</feature>
<protein>
    <submittedName>
        <fullName evidence="4">PGAP1 isoform 3</fullName>
    </submittedName>
</protein>
<dbReference type="EMBL" id="NBAG03000236">
    <property type="protein sequence ID" value="PNI66728.1"/>
    <property type="molecule type" value="Genomic_DNA"/>
</dbReference>
<feature type="region of interest" description="Disordered" evidence="1">
    <location>
        <begin position="47"/>
        <end position="71"/>
    </location>
</feature>
<keyword evidence="2" id="KW-1133">Transmembrane helix</keyword>
<proteinExistence type="predicted"/>
<feature type="transmembrane region" description="Helical" evidence="2">
    <location>
        <begin position="91"/>
        <end position="110"/>
    </location>
</feature>
<dbReference type="PANTHER" id="PTHR15495">
    <property type="entry name" value="NEGATIVE REGULATOR OF VESICLE FORMATION-RELATED"/>
    <property type="match status" value="1"/>
</dbReference>
<comment type="caution">
    <text evidence="4">The sequence shown here is derived from an EMBL/GenBank/DDBJ whole genome shotgun (WGS) entry which is preliminary data.</text>
</comment>
<keyword evidence="2" id="KW-0472">Membrane</keyword>
<dbReference type="GO" id="GO:0016788">
    <property type="term" value="F:hydrolase activity, acting on ester bonds"/>
    <property type="evidence" value="ECO:0007669"/>
    <property type="project" value="InterPro"/>
</dbReference>
<evidence type="ECO:0000256" key="1">
    <source>
        <dbReference type="SAM" id="MobiDB-lite"/>
    </source>
</evidence>
<feature type="non-terminal residue" evidence="4">
    <location>
        <position position="1"/>
    </location>
</feature>
<evidence type="ECO:0000259" key="3">
    <source>
        <dbReference type="Pfam" id="PF25140"/>
    </source>
</evidence>
<evidence type="ECO:0000256" key="2">
    <source>
        <dbReference type="SAM" id="Phobius"/>
    </source>
</evidence>
<gene>
    <name evidence="4" type="ORF">CK820_G0014748</name>
</gene>
<dbReference type="Pfam" id="PF25140">
    <property type="entry name" value="PGAP1_TMD"/>
    <property type="match status" value="2"/>
</dbReference>
<dbReference type="InterPro" id="IPR056824">
    <property type="entry name" value="PGAP1_TMD"/>
</dbReference>
<reference evidence="4 5" key="1">
    <citation type="submission" date="2017-12" db="EMBL/GenBank/DDBJ databases">
        <title>High-resolution comparative analysis of great ape genomes.</title>
        <authorList>
            <person name="Pollen A."/>
            <person name="Hastie A."/>
            <person name="Hormozdiari F."/>
            <person name="Dougherty M."/>
            <person name="Liu R."/>
            <person name="Chaisson M."/>
            <person name="Hoppe E."/>
            <person name="Hill C."/>
            <person name="Pang A."/>
            <person name="Hillier L."/>
            <person name="Baker C."/>
            <person name="Armstrong J."/>
            <person name="Shendure J."/>
            <person name="Paten B."/>
            <person name="Wilson R."/>
            <person name="Chao H."/>
            <person name="Schneider V."/>
            <person name="Ventura M."/>
            <person name="Kronenberg Z."/>
            <person name="Murali S."/>
            <person name="Gordon D."/>
            <person name="Cantsilieris S."/>
            <person name="Munson K."/>
            <person name="Nelson B."/>
            <person name="Raja A."/>
            <person name="Underwood J."/>
            <person name="Diekhans M."/>
            <person name="Fiddes I."/>
            <person name="Haussler D."/>
            <person name="Eichler E."/>
        </authorList>
    </citation>
    <scope>NUCLEOTIDE SEQUENCE [LARGE SCALE GENOMIC DNA]</scope>
    <source>
        <strain evidence="4">Yerkes chimp pedigree #C0471</strain>
    </source>
</reference>
<dbReference type="InterPro" id="IPR039529">
    <property type="entry name" value="PGAP1/BST1"/>
</dbReference>
<dbReference type="AlphaFoldDB" id="A0A2J8N4N1"/>
<feature type="domain" description="GPI inositol-deacylase transmembrane" evidence="3">
    <location>
        <begin position="115"/>
        <end position="158"/>
    </location>
</feature>
<name>A0A2J8N4N1_PANTR</name>
<evidence type="ECO:0000313" key="4">
    <source>
        <dbReference type="EMBL" id="PNI66728.1"/>
    </source>
</evidence>
<keyword evidence="2" id="KW-0812">Transmembrane</keyword>